<comment type="caution">
    <text evidence="9">The sequence shown here is derived from an EMBL/GenBank/DDBJ whole genome shotgun (WGS) entry which is preliminary data.</text>
</comment>
<evidence type="ECO:0000256" key="1">
    <source>
        <dbReference type="ARBA" id="ARBA00004442"/>
    </source>
</evidence>
<evidence type="ECO:0000256" key="6">
    <source>
        <dbReference type="ARBA" id="ARBA00023136"/>
    </source>
</evidence>
<evidence type="ECO:0000256" key="5">
    <source>
        <dbReference type="ARBA" id="ARBA00022692"/>
    </source>
</evidence>
<evidence type="ECO:0000256" key="3">
    <source>
        <dbReference type="ARBA" id="ARBA00022448"/>
    </source>
</evidence>
<keyword evidence="5" id="KW-0812">Transmembrane</keyword>
<dbReference type="PANTHER" id="PTHR30026:SF20">
    <property type="entry name" value="OUTER MEMBRANE PROTEIN TOLC"/>
    <property type="match status" value="1"/>
</dbReference>
<dbReference type="Gene3D" id="1.20.1600.10">
    <property type="entry name" value="Outer membrane efflux proteins (OEP)"/>
    <property type="match status" value="1"/>
</dbReference>
<evidence type="ECO:0000256" key="2">
    <source>
        <dbReference type="ARBA" id="ARBA00007613"/>
    </source>
</evidence>
<reference evidence="9" key="1">
    <citation type="submission" date="2022-01" db="EMBL/GenBank/DDBJ databases">
        <authorList>
            <person name="Jo J.-H."/>
            <person name="Im W.-T."/>
        </authorList>
    </citation>
    <scope>NUCLEOTIDE SEQUENCE</scope>
    <source>
        <strain evidence="9">NA20</strain>
    </source>
</reference>
<dbReference type="InterPro" id="IPR003423">
    <property type="entry name" value="OMP_efflux"/>
</dbReference>
<dbReference type="SUPFAM" id="SSF56954">
    <property type="entry name" value="Outer membrane efflux proteins (OEP)"/>
    <property type="match status" value="1"/>
</dbReference>
<protein>
    <submittedName>
        <fullName evidence="9">TolC family protein</fullName>
    </submittedName>
</protein>
<feature type="signal peptide" evidence="8">
    <location>
        <begin position="1"/>
        <end position="29"/>
    </location>
</feature>
<dbReference type="Proteomes" id="UP001165367">
    <property type="component" value="Unassembled WGS sequence"/>
</dbReference>
<comment type="similarity">
    <text evidence="2">Belongs to the outer membrane factor (OMF) (TC 1.B.17) family.</text>
</comment>
<keyword evidence="4" id="KW-1134">Transmembrane beta strand</keyword>
<keyword evidence="6" id="KW-0472">Membrane</keyword>
<keyword evidence="10" id="KW-1185">Reference proteome</keyword>
<evidence type="ECO:0000313" key="10">
    <source>
        <dbReference type="Proteomes" id="UP001165367"/>
    </source>
</evidence>
<keyword evidence="8" id="KW-0732">Signal</keyword>
<dbReference type="EMBL" id="JAKLTR010000021">
    <property type="protein sequence ID" value="MCG2617462.1"/>
    <property type="molecule type" value="Genomic_DNA"/>
</dbReference>
<dbReference type="Pfam" id="PF02321">
    <property type="entry name" value="OEP"/>
    <property type="match status" value="2"/>
</dbReference>
<dbReference type="InterPro" id="IPR051906">
    <property type="entry name" value="TolC-like"/>
</dbReference>
<gene>
    <name evidence="9" type="ORF">LZZ85_24400</name>
</gene>
<feature type="chain" id="PRO_5046701933" evidence="8">
    <location>
        <begin position="30"/>
        <end position="470"/>
    </location>
</feature>
<evidence type="ECO:0000256" key="7">
    <source>
        <dbReference type="ARBA" id="ARBA00023237"/>
    </source>
</evidence>
<sequence length="470" mass="52478">MNLKRRSTPLSARLSLSLLAFMILSVAQAQTLSLREAVDTAMARYGIIQAKGNYVKAGEERVIQSKREYLPNLNFSAQQVYGTVNGQNGPLYGFGGLGVASSGLPLPDQNWNAAFGALYLANINWEFFSFGRAKERINVARKSLHVNETDLDQEKFQHRVRVAGAYLNLLVAQRLKRIQEKNLERAMIVKRTATARAANGLLAGVDSSLANAEVSAARIALTNADNLVREQANQLSVLTAMPTQDYALDTTFINKLPLALADSVGLQEQLHPILQYYQSRIDLSNRQVILNRKQYYPTFSFFSVYQTRASGFSSNYAVDQSAFSHNYIDGIKPTRSNYLLGIGVQWNMTTLLRTRPAIKAQEFTSKGLQEEYNQVKQQLDAQVSLADVRIKNALSNYKEVPNQLKSASDAYLQKTTLYNNGLTNIVDVTQALYALNRAETDRDVSYSNVWQALLLKAAATGNWDIFINEF</sequence>
<dbReference type="PANTHER" id="PTHR30026">
    <property type="entry name" value="OUTER MEMBRANE PROTEIN TOLC"/>
    <property type="match status" value="1"/>
</dbReference>
<evidence type="ECO:0000256" key="4">
    <source>
        <dbReference type="ARBA" id="ARBA00022452"/>
    </source>
</evidence>
<comment type="subcellular location">
    <subcellularLocation>
        <location evidence="1">Cell outer membrane</location>
    </subcellularLocation>
</comment>
<organism evidence="9 10">
    <name type="scientific">Terrimonas ginsenosidimutans</name>
    <dbReference type="NCBI Taxonomy" id="2908004"/>
    <lineage>
        <taxon>Bacteria</taxon>
        <taxon>Pseudomonadati</taxon>
        <taxon>Bacteroidota</taxon>
        <taxon>Chitinophagia</taxon>
        <taxon>Chitinophagales</taxon>
        <taxon>Chitinophagaceae</taxon>
        <taxon>Terrimonas</taxon>
    </lineage>
</organism>
<keyword evidence="3" id="KW-0813">Transport</keyword>
<evidence type="ECO:0000313" key="9">
    <source>
        <dbReference type="EMBL" id="MCG2617462.1"/>
    </source>
</evidence>
<dbReference type="RefSeq" id="WP_237876221.1">
    <property type="nucleotide sequence ID" value="NZ_JAKLTR010000021.1"/>
</dbReference>
<proteinExistence type="inferred from homology"/>
<name>A0ABS9KZ03_9BACT</name>
<keyword evidence="7" id="KW-0998">Cell outer membrane</keyword>
<evidence type="ECO:0000256" key="8">
    <source>
        <dbReference type="SAM" id="SignalP"/>
    </source>
</evidence>
<accession>A0ABS9KZ03</accession>